<dbReference type="PANTHER" id="PTHR42208">
    <property type="entry name" value="HEAVY METAL TRANSPORTER-RELATED"/>
    <property type="match status" value="1"/>
</dbReference>
<sequence length="409" mass="44584">MSELLLITLLGFLGSFGHCVGMCGPIAVAFSLTHSADCNSSWKQQLFFNGLLHTGRLLSYTLVGAAIGTISSVLVGGGQLAGIGSLLRQSLSVITGLMLVWFGLAQVHPQWLPRLPLLNPLATHRLSRWLQSAMAQVALGANWWSPIALGGLWGLMPCGFLYAAQIKAAETGDPVGGAITMLGFGVGTLPVMLGVGLSTSFLSAGRRGQLFRAGGWITLCIGLLTLFRTGDLMVNYSGYAALLCLVLALVARPLSRLYPYLLPYRRVLGVGTFVLSLAHVLHTLTHNWNWQWQAIAFLLPWQQFGIGSGTLALLLLTPPTLTSFDQAQQYLGKFWRKIHLLSLPALLLGSLHCILNSSQYLGTLHWSQSNQIRVILLALLVAGVLLLRSRWFWKHTGLERWYVPPLSPR</sequence>
<dbReference type="KEGG" id="cyn:Cyan7425_1191"/>
<dbReference type="EMBL" id="CP001344">
    <property type="protein sequence ID" value="ACL43571.1"/>
    <property type="molecule type" value="Genomic_DNA"/>
</dbReference>
<feature type="transmembrane region" description="Helical" evidence="5">
    <location>
        <begin position="59"/>
        <end position="78"/>
    </location>
</feature>
<feature type="domain" description="Urease accessory protein UreH-like transmembrane" evidence="7">
    <location>
        <begin position="7"/>
        <end position="223"/>
    </location>
</feature>
<evidence type="ECO:0000256" key="5">
    <source>
        <dbReference type="SAM" id="Phobius"/>
    </source>
</evidence>
<dbReference type="eggNOG" id="COG2836">
    <property type="taxonomic scope" value="Bacteria"/>
</dbReference>
<organism evidence="8">
    <name type="scientific">Cyanothece sp. (strain PCC 7425 / ATCC 29141)</name>
    <dbReference type="NCBI Taxonomy" id="395961"/>
    <lineage>
        <taxon>Bacteria</taxon>
        <taxon>Bacillati</taxon>
        <taxon>Cyanobacteriota</taxon>
        <taxon>Cyanophyceae</taxon>
        <taxon>Gomontiellales</taxon>
        <taxon>Cyanothecaceae</taxon>
        <taxon>Cyanothece</taxon>
    </lineage>
</organism>
<accession>B8HLT3</accession>
<evidence type="ECO:0000259" key="6">
    <source>
        <dbReference type="Pfam" id="PF01794"/>
    </source>
</evidence>
<dbReference type="STRING" id="395961.Cyan7425_1191"/>
<evidence type="ECO:0000259" key="7">
    <source>
        <dbReference type="Pfam" id="PF13386"/>
    </source>
</evidence>
<dbReference type="OrthoDB" id="9800141at2"/>
<dbReference type="InterPro" id="IPR039447">
    <property type="entry name" value="UreH-like_TM_dom"/>
</dbReference>
<gene>
    <name evidence="8" type="ordered locus">Cyan7425_1191</name>
</gene>
<evidence type="ECO:0000313" key="8">
    <source>
        <dbReference type="EMBL" id="ACL43571.1"/>
    </source>
</evidence>
<dbReference type="PANTHER" id="PTHR42208:SF1">
    <property type="entry name" value="HEAVY METAL TRANSPORTER"/>
    <property type="match status" value="1"/>
</dbReference>
<feature type="domain" description="Ferric oxidoreductase" evidence="6">
    <location>
        <begin position="239"/>
        <end position="349"/>
    </location>
</feature>
<dbReference type="AlphaFoldDB" id="B8HLT3"/>
<feature type="transmembrane region" description="Helical" evidence="5">
    <location>
        <begin position="290"/>
        <end position="317"/>
    </location>
</feature>
<evidence type="ECO:0000256" key="3">
    <source>
        <dbReference type="ARBA" id="ARBA00022989"/>
    </source>
</evidence>
<dbReference type="Pfam" id="PF13386">
    <property type="entry name" value="DsbD_2"/>
    <property type="match status" value="1"/>
</dbReference>
<feature type="transmembrane region" description="Helical" evidence="5">
    <location>
        <begin position="178"/>
        <end position="198"/>
    </location>
</feature>
<name>B8HLT3_CYAP4</name>
<feature type="transmembrane region" description="Helical" evidence="5">
    <location>
        <begin position="338"/>
        <end position="358"/>
    </location>
</feature>
<feature type="transmembrane region" description="Helical" evidence="5">
    <location>
        <begin position="267"/>
        <end position="284"/>
    </location>
</feature>
<feature type="transmembrane region" description="Helical" evidence="5">
    <location>
        <begin position="370"/>
        <end position="387"/>
    </location>
</feature>
<protein>
    <submittedName>
        <fullName evidence="8">Ferric reductase domain protein transmembrane component domain protein</fullName>
    </submittedName>
</protein>
<dbReference type="Pfam" id="PF01794">
    <property type="entry name" value="Ferric_reduct"/>
    <property type="match status" value="1"/>
</dbReference>
<keyword evidence="2 5" id="KW-0812">Transmembrane</keyword>
<feature type="transmembrane region" description="Helical" evidence="5">
    <location>
        <begin position="210"/>
        <end position="230"/>
    </location>
</feature>
<evidence type="ECO:0000256" key="4">
    <source>
        <dbReference type="ARBA" id="ARBA00023136"/>
    </source>
</evidence>
<evidence type="ECO:0000256" key="1">
    <source>
        <dbReference type="ARBA" id="ARBA00004141"/>
    </source>
</evidence>
<dbReference type="GO" id="GO:0016020">
    <property type="term" value="C:membrane"/>
    <property type="evidence" value="ECO:0007669"/>
    <property type="project" value="UniProtKB-SubCell"/>
</dbReference>
<keyword evidence="4 5" id="KW-0472">Membrane</keyword>
<evidence type="ECO:0000256" key="2">
    <source>
        <dbReference type="ARBA" id="ARBA00022692"/>
    </source>
</evidence>
<dbReference type="HOGENOM" id="CLU_670545_0_0_3"/>
<feature type="transmembrane region" description="Helical" evidence="5">
    <location>
        <begin position="236"/>
        <end position="255"/>
    </location>
</feature>
<dbReference type="InterPro" id="IPR013130">
    <property type="entry name" value="Fe3_Rdtase_TM_dom"/>
</dbReference>
<keyword evidence="3 5" id="KW-1133">Transmembrane helix</keyword>
<proteinExistence type="predicted"/>
<reference evidence="8" key="1">
    <citation type="submission" date="2009-01" db="EMBL/GenBank/DDBJ databases">
        <title>Complete sequence of chromosome Cyanothece sp. PCC 7425.</title>
        <authorList>
            <consortium name="US DOE Joint Genome Institute"/>
            <person name="Lucas S."/>
            <person name="Copeland A."/>
            <person name="Lapidus A."/>
            <person name="Glavina del Rio T."/>
            <person name="Dalin E."/>
            <person name="Tice H."/>
            <person name="Bruce D."/>
            <person name="Goodwin L."/>
            <person name="Pitluck S."/>
            <person name="Sims D."/>
            <person name="Meineke L."/>
            <person name="Brettin T."/>
            <person name="Detter J.C."/>
            <person name="Han C."/>
            <person name="Larimer F."/>
            <person name="Land M."/>
            <person name="Hauser L."/>
            <person name="Kyrpides N."/>
            <person name="Ovchinnikova G."/>
            <person name="Liberton M."/>
            <person name="Stoeckel J."/>
            <person name="Banerjee A."/>
            <person name="Singh A."/>
            <person name="Page L."/>
            <person name="Sato H."/>
            <person name="Zhao L."/>
            <person name="Sherman L."/>
            <person name="Pakrasi H."/>
            <person name="Richardson P."/>
        </authorList>
    </citation>
    <scope>NUCLEOTIDE SEQUENCE</scope>
    <source>
        <strain evidence="8">PCC 7425</strain>
    </source>
</reference>
<comment type="subcellular location">
    <subcellularLocation>
        <location evidence="1">Membrane</location>
        <topology evidence="1">Multi-pass membrane protein</topology>
    </subcellularLocation>
</comment>